<evidence type="ECO:0000313" key="1">
    <source>
        <dbReference type="EMBL" id="OQD42824.1"/>
    </source>
</evidence>
<dbReference type="EMBL" id="MTBC01000005">
    <property type="protein sequence ID" value="OQD42824.1"/>
    <property type="molecule type" value="Genomic_DNA"/>
</dbReference>
<gene>
    <name evidence="1" type="ORF">BUL40_09815</name>
</gene>
<reference evidence="1 2" key="1">
    <citation type="submission" date="2016-12" db="EMBL/GenBank/DDBJ databases">
        <authorList>
            <person name="Song W.-J."/>
            <person name="Kurnit D.M."/>
        </authorList>
    </citation>
    <scope>NUCLEOTIDE SEQUENCE [LARGE SCALE GENOMIC DNA]</scope>
    <source>
        <strain evidence="1 2">HSG9</strain>
    </source>
</reference>
<comment type="caution">
    <text evidence="1">The sequence shown here is derived from an EMBL/GenBank/DDBJ whole genome shotgun (WGS) entry which is preliminary data.</text>
</comment>
<sequence length="154" mass="18256">MWNYLGLISWLFLQSCNGQETGKAEQTLQDSKNDTGNWRVSKEYDDYGNLISYDSVYTWASSPEITKGNKDSLLQQLQHRFYKRYHGIPSGGNEFLNEKDSLLISDFFNDDFFESEFGKEFMQLDKLHEQLWDKHRNFFEKYGLTIDRDSTLIF</sequence>
<name>A0A1V6LRL6_9FLAO</name>
<dbReference type="AlphaFoldDB" id="A0A1V6LRL6"/>
<protein>
    <submittedName>
        <fullName evidence="1">Uncharacterized protein</fullName>
    </submittedName>
</protein>
<accession>A0A1V6LRL6</accession>
<evidence type="ECO:0000313" key="2">
    <source>
        <dbReference type="Proteomes" id="UP000191680"/>
    </source>
</evidence>
<proteinExistence type="predicted"/>
<organism evidence="1 2">
    <name type="scientific">Croceivirga radicis</name>
    <dbReference type="NCBI Taxonomy" id="1929488"/>
    <lineage>
        <taxon>Bacteria</taxon>
        <taxon>Pseudomonadati</taxon>
        <taxon>Bacteroidota</taxon>
        <taxon>Flavobacteriia</taxon>
        <taxon>Flavobacteriales</taxon>
        <taxon>Flavobacteriaceae</taxon>
        <taxon>Croceivirga</taxon>
    </lineage>
</organism>
<keyword evidence="2" id="KW-1185">Reference proteome</keyword>
<dbReference type="Proteomes" id="UP000191680">
    <property type="component" value="Unassembled WGS sequence"/>
</dbReference>